<evidence type="ECO:0008006" key="3">
    <source>
        <dbReference type="Google" id="ProtNLM"/>
    </source>
</evidence>
<gene>
    <name evidence="1" type="ORF">B4088_2736</name>
</gene>
<dbReference type="AlphaFoldDB" id="A0A164NXW3"/>
<dbReference type="EMBL" id="LJKE01000045">
    <property type="protein sequence ID" value="KZD65979.1"/>
    <property type="molecule type" value="Genomic_DNA"/>
</dbReference>
<comment type="caution">
    <text evidence="1">The sequence shown here is derived from an EMBL/GenBank/DDBJ whole genome shotgun (WGS) entry which is preliminary data.</text>
</comment>
<sequence length="227" mass="26226">MYPFKKRKGKAKVFEPVISNTGFIGVSFVDTNDLTKESYPKKSKHLRISPQVMEQLMKWMASMFTAQNNPVFASCVYYKPLQIIGFVLSSTPYSEKEGKAYFLDYLRDYGYPIEYTDEMISNTGFRGAVFVDLSTNTPFTFEFEIGILTKLMPQMFEPIRNSLGKLGNYASVIYAPEQNKIGFVLSLKPFEKDEGVYYFLDWLEEKGLSKEKEYEETEQLSLFSDNI</sequence>
<protein>
    <recommendedName>
        <fullName evidence="3">Group-specific protein</fullName>
    </recommendedName>
</protein>
<dbReference type="PATRIC" id="fig|1396.535.peg.1773"/>
<dbReference type="RefSeq" id="WP_063261202.1">
    <property type="nucleotide sequence ID" value="NZ_LJKE01000045.1"/>
</dbReference>
<dbReference type="Proteomes" id="UP000076482">
    <property type="component" value="Unassembled WGS sequence"/>
</dbReference>
<name>A0A164NXW3_BACCE</name>
<evidence type="ECO:0000313" key="2">
    <source>
        <dbReference type="Proteomes" id="UP000076482"/>
    </source>
</evidence>
<proteinExistence type="predicted"/>
<reference evidence="1 2" key="1">
    <citation type="submission" date="2015-09" db="EMBL/GenBank/DDBJ databases">
        <title>Bacillus cereus food isolates.</title>
        <authorList>
            <person name="Boekhorst J."/>
        </authorList>
    </citation>
    <scope>NUCLEOTIDE SEQUENCE [LARGE SCALE GENOMIC DNA]</scope>
    <source>
        <strain evidence="1 2">B4088</strain>
    </source>
</reference>
<organism evidence="1 2">
    <name type="scientific">Bacillus cereus</name>
    <dbReference type="NCBI Taxonomy" id="1396"/>
    <lineage>
        <taxon>Bacteria</taxon>
        <taxon>Bacillati</taxon>
        <taxon>Bacillota</taxon>
        <taxon>Bacilli</taxon>
        <taxon>Bacillales</taxon>
        <taxon>Bacillaceae</taxon>
        <taxon>Bacillus</taxon>
        <taxon>Bacillus cereus group</taxon>
    </lineage>
</organism>
<accession>A0A164NXW3</accession>
<evidence type="ECO:0000313" key="1">
    <source>
        <dbReference type="EMBL" id="KZD65979.1"/>
    </source>
</evidence>